<comment type="catalytic activity">
    <reaction evidence="9 10">
        <text>heme b + 2 H(+) = protoporphyrin IX + Fe(2+)</text>
        <dbReference type="Rhea" id="RHEA:22584"/>
        <dbReference type="ChEBI" id="CHEBI:15378"/>
        <dbReference type="ChEBI" id="CHEBI:29033"/>
        <dbReference type="ChEBI" id="CHEBI:57306"/>
        <dbReference type="ChEBI" id="CHEBI:60344"/>
        <dbReference type="EC" id="4.98.1.1"/>
    </reaction>
</comment>
<dbReference type="Proteomes" id="UP000734854">
    <property type="component" value="Unassembled WGS sequence"/>
</dbReference>
<keyword evidence="10" id="KW-0150">Chloroplast</keyword>
<evidence type="ECO:0000256" key="5">
    <source>
        <dbReference type="ARBA" id="ARBA00023004"/>
    </source>
</evidence>
<dbReference type="FunFam" id="3.40.50.1400:FF:000006">
    <property type="entry name" value="Ferrochelatase"/>
    <property type="match status" value="1"/>
</dbReference>
<evidence type="ECO:0000313" key="11">
    <source>
        <dbReference type="EMBL" id="KAG6520465.1"/>
    </source>
</evidence>
<dbReference type="InterPro" id="IPR001015">
    <property type="entry name" value="Ferrochelatase"/>
</dbReference>
<keyword evidence="5 10" id="KW-0408">Iron</keyword>
<dbReference type="PANTHER" id="PTHR11108">
    <property type="entry name" value="FERROCHELATASE"/>
    <property type="match status" value="1"/>
</dbReference>
<dbReference type="HAMAP" id="MF_00323">
    <property type="entry name" value="Ferrochelatase"/>
    <property type="match status" value="1"/>
</dbReference>
<dbReference type="AlphaFoldDB" id="A0A8J5HBT8"/>
<dbReference type="InterPro" id="IPR019772">
    <property type="entry name" value="Ferrochelatase_AS"/>
</dbReference>
<keyword evidence="7 10" id="KW-0456">Lyase</keyword>
<gene>
    <name evidence="11" type="ORF">ZIOFF_017521</name>
</gene>
<dbReference type="InterPro" id="IPR033659">
    <property type="entry name" value="Ferrochelatase_N"/>
</dbReference>
<comment type="pathway">
    <text evidence="3 10">Porphyrin-containing compound metabolism; protoheme biosynthesis; protoheme from protoporphyrin-IX: step 1/1.</text>
</comment>
<reference evidence="11 12" key="1">
    <citation type="submission" date="2020-08" db="EMBL/GenBank/DDBJ databases">
        <title>Plant Genome Project.</title>
        <authorList>
            <person name="Zhang R.-G."/>
        </authorList>
    </citation>
    <scope>NUCLEOTIDE SEQUENCE [LARGE SCALE GENOMIC DNA]</scope>
    <source>
        <tissue evidence="11">Rhizome</tissue>
    </source>
</reference>
<protein>
    <recommendedName>
        <fullName evidence="10">Ferrochelatase</fullName>
        <ecNumber evidence="10">4.98.1.1</ecNumber>
    </recommendedName>
</protein>
<dbReference type="UniPathway" id="UPA00252">
    <property type="reaction ID" value="UER00325"/>
</dbReference>
<keyword evidence="10" id="KW-0934">Plastid</keyword>
<keyword evidence="6 10" id="KW-0350">Heme biosynthesis</keyword>
<dbReference type="SUPFAM" id="SSF103511">
    <property type="entry name" value="Chlorophyll a-b binding protein"/>
    <property type="match status" value="1"/>
</dbReference>
<name>A0A8J5HBT8_ZINOF</name>
<dbReference type="EC" id="4.98.1.1" evidence="10"/>
<evidence type="ECO:0000256" key="7">
    <source>
        <dbReference type="ARBA" id="ARBA00023239"/>
    </source>
</evidence>
<comment type="subcellular location">
    <subcellularLocation>
        <location evidence="2 10">Plastid</location>
        <location evidence="2 10">Chloroplast</location>
    </subcellularLocation>
</comment>
<comment type="caution">
    <text evidence="11">The sequence shown here is derived from an EMBL/GenBank/DDBJ whole genome shotgun (WGS) entry which is preliminary data.</text>
</comment>
<evidence type="ECO:0000256" key="8">
    <source>
        <dbReference type="ARBA" id="ARBA00023244"/>
    </source>
</evidence>
<dbReference type="EMBL" id="JACMSC010000005">
    <property type="protein sequence ID" value="KAG6520465.1"/>
    <property type="molecule type" value="Genomic_DNA"/>
</dbReference>
<evidence type="ECO:0000256" key="3">
    <source>
        <dbReference type="ARBA" id="ARBA00004943"/>
    </source>
</evidence>
<keyword evidence="8 10" id="KW-0627">Porphyrin biosynthesis</keyword>
<dbReference type="Pfam" id="PF00762">
    <property type="entry name" value="Ferrochelatase"/>
    <property type="match status" value="2"/>
</dbReference>
<dbReference type="SUPFAM" id="SSF53800">
    <property type="entry name" value="Chelatase"/>
    <property type="match status" value="2"/>
</dbReference>
<evidence type="ECO:0000256" key="2">
    <source>
        <dbReference type="ARBA" id="ARBA00004229"/>
    </source>
</evidence>
<sequence>MGIEILALSLASPASQWERLSSSCQASTRGFIEMASLHLGASALSQTMSLPKKIKMPATCSIQMLNYPGCHTEPHRSPCYIMNDRVSKNCFWKHDSSSSIHRRPFKLYSSSSEALLTSTSQASQDTLVLGSERVGVLLLNLGGPETLDDVQPFLFNLFADPDIIRLPRMFRFLQKPLAQFISVVRAPKSKEGYASIGGGSPLREITDAQAKALRKALCDKNIPAKVYVGMRYWHPFTEEAIEQIKIDGITKLVVLPLYPQFSISTSGSSLRLLESIFREDEYLVNMQHTVIPSWYQREGYIKAMADLIERELQKFESPTKIGSSNVMLFFSAHGVPLAYVEEAGDPYKAEMEECVDLIMEELEQRGITNGYTLAYQMHDKEKQNIQLGSYVQLWTRVGVLGPDAREEVLIEERMHLLEEDFTLDAMMEDNTLLDTLSIYGRKIDVTSRVGPVEWLKPYTDETIVELGQKGVKSLLAVPISFVSEHIETLEEIDVEYKELALKSGIENWGRVPALGCEPTFISDLADAVIESLPYVGAMAASSIEARQSLVPLGSVEELLAAYDSKRSVLPPPIAVWEWGWTRSAETWNGRAAMLAVLALLVLEITTGEGFLHQWGK</sequence>
<comment type="function">
    <text evidence="1 10">Catalyzes the ferrous insertion into protoporphyrin IX.</text>
</comment>
<dbReference type="CDD" id="cd00419">
    <property type="entry name" value="Ferrochelatase_C"/>
    <property type="match status" value="1"/>
</dbReference>
<dbReference type="CDD" id="cd03411">
    <property type="entry name" value="Ferrochelatase_N"/>
    <property type="match status" value="1"/>
</dbReference>
<dbReference type="NCBIfam" id="TIGR00109">
    <property type="entry name" value="hemH"/>
    <property type="match status" value="1"/>
</dbReference>
<keyword evidence="12" id="KW-1185">Reference proteome</keyword>
<accession>A0A8J5HBT8</accession>
<evidence type="ECO:0000256" key="9">
    <source>
        <dbReference type="ARBA" id="ARBA00049380"/>
    </source>
</evidence>
<dbReference type="GO" id="GO:0009507">
    <property type="term" value="C:chloroplast"/>
    <property type="evidence" value="ECO:0007669"/>
    <property type="project" value="UniProtKB-SubCell"/>
</dbReference>
<dbReference type="PANTHER" id="PTHR11108:SF1">
    <property type="entry name" value="FERROCHELATASE, MITOCHONDRIAL"/>
    <property type="match status" value="1"/>
</dbReference>
<evidence type="ECO:0000256" key="6">
    <source>
        <dbReference type="ARBA" id="ARBA00023133"/>
    </source>
</evidence>
<dbReference type="InterPro" id="IPR033644">
    <property type="entry name" value="Ferrochelatase_C"/>
</dbReference>
<dbReference type="Gene3D" id="3.40.50.1400">
    <property type="match status" value="4"/>
</dbReference>
<proteinExistence type="inferred from homology"/>
<evidence type="ECO:0000256" key="10">
    <source>
        <dbReference type="RuleBase" id="RU000607"/>
    </source>
</evidence>
<evidence type="ECO:0000256" key="1">
    <source>
        <dbReference type="ARBA" id="ARBA00002278"/>
    </source>
</evidence>
<comment type="similarity">
    <text evidence="4 10">Belongs to the ferrochelatase family.</text>
</comment>
<evidence type="ECO:0000313" key="12">
    <source>
        <dbReference type="Proteomes" id="UP000734854"/>
    </source>
</evidence>
<dbReference type="GO" id="GO:0006783">
    <property type="term" value="P:heme biosynthetic process"/>
    <property type="evidence" value="ECO:0007669"/>
    <property type="project" value="UniProtKB-UniRule"/>
</dbReference>
<organism evidence="11 12">
    <name type="scientific">Zingiber officinale</name>
    <name type="common">Ginger</name>
    <name type="synonym">Amomum zingiber</name>
    <dbReference type="NCBI Taxonomy" id="94328"/>
    <lineage>
        <taxon>Eukaryota</taxon>
        <taxon>Viridiplantae</taxon>
        <taxon>Streptophyta</taxon>
        <taxon>Embryophyta</taxon>
        <taxon>Tracheophyta</taxon>
        <taxon>Spermatophyta</taxon>
        <taxon>Magnoliopsida</taxon>
        <taxon>Liliopsida</taxon>
        <taxon>Zingiberales</taxon>
        <taxon>Zingiberaceae</taxon>
        <taxon>Zingiber</taxon>
    </lineage>
</organism>
<evidence type="ECO:0000256" key="4">
    <source>
        <dbReference type="ARBA" id="ARBA00007718"/>
    </source>
</evidence>
<dbReference type="GO" id="GO:0005739">
    <property type="term" value="C:mitochondrion"/>
    <property type="evidence" value="ECO:0007669"/>
    <property type="project" value="TreeGrafter"/>
</dbReference>
<dbReference type="GO" id="GO:0004325">
    <property type="term" value="F:ferrochelatase activity"/>
    <property type="evidence" value="ECO:0007669"/>
    <property type="project" value="UniProtKB-UniRule"/>
</dbReference>
<dbReference type="PROSITE" id="PS00534">
    <property type="entry name" value="FERROCHELATASE"/>
    <property type="match status" value="1"/>
</dbReference>